<name>A0A1I8B2D5_MELHA</name>
<organism evidence="2 3">
    <name type="scientific">Meloidogyne hapla</name>
    <name type="common">Root-knot nematode worm</name>
    <dbReference type="NCBI Taxonomy" id="6305"/>
    <lineage>
        <taxon>Eukaryota</taxon>
        <taxon>Metazoa</taxon>
        <taxon>Ecdysozoa</taxon>
        <taxon>Nematoda</taxon>
        <taxon>Chromadorea</taxon>
        <taxon>Rhabditida</taxon>
        <taxon>Tylenchina</taxon>
        <taxon>Tylenchomorpha</taxon>
        <taxon>Tylenchoidea</taxon>
        <taxon>Meloidogynidae</taxon>
        <taxon>Meloidogyninae</taxon>
        <taxon>Meloidogyne</taxon>
    </lineage>
</organism>
<evidence type="ECO:0000256" key="1">
    <source>
        <dbReference type="SAM" id="MobiDB-lite"/>
    </source>
</evidence>
<evidence type="ECO:0000313" key="2">
    <source>
        <dbReference type="Proteomes" id="UP000095281"/>
    </source>
</evidence>
<feature type="region of interest" description="Disordered" evidence="1">
    <location>
        <begin position="27"/>
        <end position="56"/>
    </location>
</feature>
<dbReference type="AlphaFoldDB" id="A0A1I8B2D5"/>
<dbReference type="Proteomes" id="UP000095281">
    <property type="component" value="Unplaced"/>
</dbReference>
<protein>
    <submittedName>
        <fullName evidence="3">Uncharacterized protein</fullName>
    </submittedName>
</protein>
<proteinExistence type="predicted"/>
<dbReference type="WBParaSite" id="MhA1_Contig123.frz3.gene33">
    <property type="protein sequence ID" value="MhA1_Contig123.frz3.gene33"/>
    <property type="gene ID" value="MhA1_Contig123.frz3.gene33"/>
</dbReference>
<accession>A0A1I8B2D5</accession>
<feature type="compositionally biased region" description="Basic residues" evidence="1">
    <location>
        <begin position="38"/>
        <end position="56"/>
    </location>
</feature>
<reference evidence="3" key="1">
    <citation type="submission" date="2016-11" db="UniProtKB">
        <authorList>
            <consortium name="WormBaseParasite"/>
        </authorList>
    </citation>
    <scope>IDENTIFICATION</scope>
</reference>
<keyword evidence="2" id="KW-1185">Reference proteome</keyword>
<evidence type="ECO:0000313" key="3">
    <source>
        <dbReference type="WBParaSite" id="MhA1_Contig123.frz3.gene33"/>
    </source>
</evidence>
<sequence>MDGGRFFINAMMQYRSTSMERRKYNNWTMDEEQQQNQKMRKNNKNKTGARGKRNRA</sequence>